<proteinExistence type="predicted"/>
<keyword evidence="2" id="KW-1185">Reference proteome</keyword>
<dbReference type="InterPro" id="IPR021074">
    <property type="entry name" value="Formate_DH_dsu"/>
</dbReference>
<evidence type="ECO:0000313" key="1">
    <source>
        <dbReference type="EMBL" id="SHI62710.1"/>
    </source>
</evidence>
<protein>
    <submittedName>
        <fullName evidence="1">Formate dehydrogenase subunit delta</fullName>
    </submittedName>
</protein>
<reference evidence="1 2" key="1">
    <citation type="submission" date="2016-11" db="EMBL/GenBank/DDBJ databases">
        <authorList>
            <person name="Varghese N."/>
            <person name="Submissions S."/>
        </authorList>
    </citation>
    <scope>NUCLEOTIDE SEQUENCE [LARGE SCALE GENOMIC DNA]</scope>
    <source>
        <strain evidence="1 2">DSM 21988</strain>
    </source>
</reference>
<name>A0ABY1I8B1_9HYPH</name>
<comment type="caution">
    <text evidence="1">The sequence shown here is derived from an EMBL/GenBank/DDBJ whole genome shotgun (WGS) entry which is preliminary data.</text>
</comment>
<dbReference type="Pfam" id="PF11390">
    <property type="entry name" value="FdsD"/>
    <property type="match status" value="1"/>
</dbReference>
<organism evidence="1 2">
    <name type="scientific">Aureimonas altamirensis DSM 21988</name>
    <dbReference type="NCBI Taxonomy" id="1121026"/>
    <lineage>
        <taxon>Bacteria</taxon>
        <taxon>Pseudomonadati</taxon>
        <taxon>Pseudomonadota</taxon>
        <taxon>Alphaproteobacteria</taxon>
        <taxon>Hyphomicrobiales</taxon>
        <taxon>Aurantimonadaceae</taxon>
        <taxon>Aureimonas</taxon>
    </lineage>
</organism>
<dbReference type="RefSeq" id="WP_073468987.1">
    <property type="nucleotide sequence ID" value="NZ_FQZC01000001.1"/>
</dbReference>
<evidence type="ECO:0000313" key="2">
    <source>
        <dbReference type="Proteomes" id="UP000184290"/>
    </source>
</evidence>
<accession>A0ABY1I8B1</accession>
<dbReference type="EMBL" id="FQZC01000001">
    <property type="protein sequence ID" value="SHI62710.1"/>
    <property type="molecule type" value="Genomic_DNA"/>
</dbReference>
<sequence length="101" mass="10728">MSGRADTLDTLVRMANQIAKFFESQGHEPGALGMADHLATFWTPRMRDDIQRHAENGGEGLLPLATAALIILQKRATPDLARALEDAGGVSVATERGSDAG</sequence>
<dbReference type="Proteomes" id="UP000184290">
    <property type="component" value="Unassembled WGS sequence"/>
</dbReference>
<gene>
    <name evidence="1" type="ORF">SAMN02745911_0694</name>
</gene>